<sequence>MNLFRLFVLFLTIISFCPAFGQKDRNVIYKVGVGELIYTPPSEGNPNAAVKVLKDVADVLLSGQTTKQQPQYAEAVRASIVNGLSKVILFRPSDGAIPQEELSNNIPALYADGTIVNISTVSKTETDKDSKGNKTTHTSYRGIISVTVNLKDTYDGTLINSQTFSVYDSDLYWMTSGEKAINNALERLTSKVASFYNQMFPLRASIVEKGEAKKNKQKEVYIDLGAPDGVYKGLQFDVFLVKTIAGKEAKTMIGRLKIEEVEGDEISLCKVIKGADKIKTALDEDQTLLITSR</sequence>
<evidence type="ECO:0000256" key="1">
    <source>
        <dbReference type="SAM" id="SignalP"/>
    </source>
</evidence>
<reference evidence="2 5" key="1">
    <citation type="submission" date="2015-09" db="EMBL/GenBank/DDBJ databases">
        <authorList>
            <consortium name="Pathogen Informatics"/>
        </authorList>
    </citation>
    <scope>NUCLEOTIDE SEQUENCE [LARGE SCALE GENOMIC DNA]</scope>
    <source>
        <strain evidence="2 5">2789STDY5834948</strain>
    </source>
</reference>
<dbReference type="RefSeq" id="WP_057328584.1">
    <property type="nucleotide sequence ID" value="NZ_CZBM01000009.1"/>
</dbReference>
<dbReference type="AlphaFoldDB" id="A0A174VMK4"/>
<gene>
    <name evidence="2" type="ORF">ERS852560_02289</name>
    <name evidence="4" type="ORF">GKD54_10315</name>
    <name evidence="3" type="ORF">GKD58_11775</name>
</gene>
<evidence type="ECO:0000313" key="3">
    <source>
        <dbReference type="EMBL" id="MRY84926.1"/>
    </source>
</evidence>
<protein>
    <submittedName>
        <fullName evidence="2">Uncharacterized protein</fullName>
    </submittedName>
</protein>
<proteinExistence type="predicted"/>
<dbReference type="Proteomes" id="UP000450599">
    <property type="component" value="Unassembled WGS sequence"/>
</dbReference>
<evidence type="ECO:0000313" key="5">
    <source>
        <dbReference type="Proteomes" id="UP000095332"/>
    </source>
</evidence>
<accession>A0A174VMK4</accession>
<feature type="signal peptide" evidence="1">
    <location>
        <begin position="1"/>
        <end position="21"/>
    </location>
</feature>
<evidence type="ECO:0000313" key="2">
    <source>
        <dbReference type="EMBL" id="CUQ34481.1"/>
    </source>
</evidence>
<name>A0A174VMK4_PARDI</name>
<dbReference type="EMBL" id="CZBM01000009">
    <property type="protein sequence ID" value="CUQ34481.1"/>
    <property type="molecule type" value="Genomic_DNA"/>
</dbReference>
<evidence type="ECO:0000313" key="7">
    <source>
        <dbReference type="Proteomes" id="UP000471216"/>
    </source>
</evidence>
<dbReference type="EMBL" id="WKMW01000010">
    <property type="protein sequence ID" value="MRY84926.1"/>
    <property type="molecule type" value="Genomic_DNA"/>
</dbReference>
<evidence type="ECO:0000313" key="6">
    <source>
        <dbReference type="Proteomes" id="UP000450599"/>
    </source>
</evidence>
<evidence type="ECO:0000313" key="4">
    <source>
        <dbReference type="EMBL" id="MRZ06609.1"/>
    </source>
</evidence>
<dbReference type="Proteomes" id="UP000095332">
    <property type="component" value="Unassembled WGS sequence"/>
</dbReference>
<reference evidence="6 7" key="2">
    <citation type="journal article" date="2019" name="Nat. Med.">
        <title>A library of human gut bacterial isolates paired with longitudinal multiomics data enables mechanistic microbiome research.</title>
        <authorList>
            <person name="Poyet M."/>
            <person name="Groussin M."/>
            <person name="Gibbons S.M."/>
            <person name="Avila-Pacheco J."/>
            <person name="Jiang X."/>
            <person name="Kearney S.M."/>
            <person name="Perrotta A.R."/>
            <person name="Berdy B."/>
            <person name="Zhao S."/>
            <person name="Lieberman T.D."/>
            <person name="Swanson P.K."/>
            <person name="Smith M."/>
            <person name="Roesemann S."/>
            <person name="Alexander J.E."/>
            <person name="Rich S.A."/>
            <person name="Livny J."/>
            <person name="Vlamakis H."/>
            <person name="Clish C."/>
            <person name="Bullock K."/>
            <person name="Deik A."/>
            <person name="Scott J."/>
            <person name="Pierce K.A."/>
            <person name="Xavier R.J."/>
            <person name="Alm E.J."/>
        </authorList>
    </citation>
    <scope>NUCLEOTIDE SEQUENCE [LARGE SCALE GENOMIC DNA]</scope>
    <source>
        <strain evidence="4 7">BIOML-A10</strain>
        <strain evidence="3 6">BIOML-A11</strain>
    </source>
</reference>
<keyword evidence="1" id="KW-0732">Signal</keyword>
<dbReference type="EMBL" id="WKMX01000009">
    <property type="protein sequence ID" value="MRZ06609.1"/>
    <property type="molecule type" value="Genomic_DNA"/>
</dbReference>
<dbReference type="Proteomes" id="UP000471216">
    <property type="component" value="Unassembled WGS sequence"/>
</dbReference>
<feature type="chain" id="PRO_5036302366" evidence="1">
    <location>
        <begin position="22"/>
        <end position="293"/>
    </location>
</feature>
<organism evidence="2 5">
    <name type="scientific">Parabacteroides distasonis</name>
    <dbReference type="NCBI Taxonomy" id="823"/>
    <lineage>
        <taxon>Bacteria</taxon>
        <taxon>Pseudomonadati</taxon>
        <taxon>Bacteroidota</taxon>
        <taxon>Bacteroidia</taxon>
        <taxon>Bacteroidales</taxon>
        <taxon>Tannerellaceae</taxon>
        <taxon>Parabacteroides</taxon>
    </lineage>
</organism>